<dbReference type="AlphaFoldDB" id="A0A318U226"/>
<keyword evidence="2" id="KW-1185">Reference proteome</keyword>
<organism evidence="1 2">
    <name type="scientific">Rhodobacter viridis</name>
    <dbReference type="NCBI Taxonomy" id="1054202"/>
    <lineage>
        <taxon>Bacteria</taxon>
        <taxon>Pseudomonadati</taxon>
        <taxon>Pseudomonadota</taxon>
        <taxon>Alphaproteobacteria</taxon>
        <taxon>Rhodobacterales</taxon>
        <taxon>Rhodobacter group</taxon>
        <taxon>Rhodobacter</taxon>
    </lineage>
</organism>
<evidence type="ECO:0000313" key="1">
    <source>
        <dbReference type="EMBL" id="PYF12012.1"/>
    </source>
</evidence>
<reference evidence="1 2" key="1">
    <citation type="submission" date="2018-06" db="EMBL/GenBank/DDBJ databases">
        <title>Genomic Encyclopedia of Type Strains, Phase III (KMG-III): the genomes of soil and plant-associated and newly described type strains.</title>
        <authorList>
            <person name="Whitman W."/>
        </authorList>
    </citation>
    <scope>NUCLEOTIDE SEQUENCE [LARGE SCALE GENOMIC DNA]</scope>
    <source>
        <strain evidence="1 2">JA737</strain>
    </source>
</reference>
<dbReference type="OrthoDB" id="1496333at2"/>
<accession>A0A318U226</accession>
<name>A0A318U226_9RHOB</name>
<comment type="caution">
    <text evidence="1">The sequence shown here is derived from an EMBL/GenBank/DDBJ whole genome shotgun (WGS) entry which is preliminary data.</text>
</comment>
<proteinExistence type="predicted"/>
<evidence type="ECO:0000313" key="2">
    <source>
        <dbReference type="Proteomes" id="UP000247727"/>
    </source>
</evidence>
<protein>
    <submittedName>
        <fullName evidence="1">RecA-family ATPase</fullName>
    </submittedName>
</protein>
<dbReference type="SUPFAM" id="SSF52540">
    <property type="entry name" value="P-loop containing nucleoside triphosphate hydrolases"/>
    <property type="match status" value="1"/>
</dbReference>
<dbReference type="EMBL" id="QJTK01000002">
    <property type="protein sequence ID" value="PYF12012.1"/>
    <property type="molecule type" value="Genomic_DNA"/>
</dbReference>
<gene>
    <name evidence="1" type="ORF">C8J30_102327</name>
</gene>
<dbReference type="Pfam" id="PF13481">
    <property type="entry name" value="AAA_25"/>
    <property type="match status" value="1"/>
</dbReference>
<dbReference type="InterPro" id="IPR027417">
    <property type="entry name" value="P-loop_NTPase"/>
</dbReference>
<dbReference type="RefSeq" id="WP_110804597.1">
    <property type="nucleotide sequence ID" value="NZ_QJTK01000002.1"/>
</dbReference>
<dbReference type="Gene3D" id="3.40.50.300">
    <property type="entry name" value="P-loop containing nucleotide triphosphate hydrolases"/>
    <property type="match status" value="1"/>
</dbReference>
<sequence length="369" mass="39643">MKVITAQQGIPYAEAPVDGGFFCAAELHGQPVPEELWHVEGFVPGNTVTILNGDGGVGKSLVALQLAIATALGAPWLGLSVPRGRALFLTAEDERAVLHRRLANIAETESFELCDLDQLSLRSLAGCDALLADLDPTTRKLRETALYGALASFLDADRPALLVLDTLADLFGGDEINRAQARQFIGMLRRLAIEYETAIVLLAHPSLSGMASGSGSSGSTAWNNSVRSRLYLQRVRRDGEEPDPNARTLEVMKANYGATGLSVAMRWQDGRFVTDAKAEGSLDRMAAKAKAERVFLKLLRETSAQGRHVSHNPGPTFAPSLFAKMDGVEGCTSRGLREAMERLFAKGSIRVAEHGGGAKARKHIEEVVG</sequence>
<dbReference type="Proteomes" id="UP000247727">
    <property type="component" value="Unassembled WGS sequence"/>
</dbReference>